<dbReference type="GO" id="GO:0006631">
    <property type="term" value="P:fatty acid metabolic process"/>
    <property type="evidence" value="ECO:0007669"/>
    <property type="project" value="TreeGrafter"/>
</dbReference>
<dbReference type="Proteomes" id="UP000274556">
    <property type="component" value="Unassembled WGS sequence"/>
</dbReference>
<dbReference type="Pfam" id="PF00501">
    <property type="entry name" value="AMP-binding"/>
    <property type="match status" value="1"/>
</dbReference>
<keyword evidence="4" id="KW-1185">Reference proteome</keyword>
<evidence type="ECO:0000313" key="3">
    <source>
        <dbReference type="EMBL" id="RKT43442.1"/>
    </source>
</evidence>
<dbReference type="InterPro" id="IPR000873">
    <property type="entry name" value="AMP-dep_synth/lig_dom"/>
</dbReference>
<protein>
    <submittedName>
        <fullName evidence="3">Acyl-coenzyme A synthetase/AMP-(Fatty) acid ligase</fullName>
    </submittedName>
</protein>
<dbReference type="Gene3D" id="3.30.300.30">
    <property type="match status" value="1"/>
</dbReference>
<dbReference type="PANTHER" id="PTHR43201">
    <property type="entry name" value="ACYL-COA SYNTHETASE"/>
    <property type="match status" value="1"/>
</dbReference>
<proteinExistence type="inferred from homology"/>
<dbReference type="PANTHER" id="PTHR43201:SF8">
    <property type="entry name" value="ACYL-COA SYNTHETASE FAMILY MEMBER 3"/>
    <property type="match status" value="1"/>
</dbReference>
<dbReference type="OrthoDB" id="9787658at2"/>
<sequence>MPETPQTLPLLPGFQADRPLFLTDSAAVVTQREFLTQADALARTLPTAPYLINLCNDRYLFALAFAAGLIRGAVSLFPPNRLAATAHEIALDYPGAICIADTPVAGLELPLAIVEVPDSLACVEREMPFIAADREVFIGFTSGSTGLPRPHPKRWGDLVGCARAAARRFGFGPESSIVATVVPQHMYGMELSIMVPFATGACVAAARPFFPADIRDALARAPAPRILVTTPVHLAACVEAGLTWPAVDMVISATAPLSQTLAERVESLLSTQVLEIYGSTETGSIASRRTCGDPAWTWYDSVRPLREANGVSVTADFLPAPTMLADLLEFNGEGDADGGFRLVGRAAEMLKVGGKRASLADLNLKLTAIEGVRDGIFVAPDGDRDPVGRLAVIAVAPGLTRQALIAGLAGRIDPVFHPRRVVFVDRLPRNEAGKLPREDLLRILETSTETAIEPALGNRRKGKRHAD</sequence>
<dbReference type="InterPro" id="IPR042099">
    <property type="entry name" value="ANL_N_sf"/>
</dbReference>
<gene>
    <name evidence="3" type="ORF">BDD21_0776</name>
</gene>
<organism evidence="3 4">
    <name type="scientific">Thiocapsa rosea</name>
    <dbReference type="NCBI Taxonomy" id="69360"/>
    <lineage>
        <taxon>Bacteria</taxon>
        <taxon>Pseudomonadati</taxon>
        <taxon>Pseudomonadota</taxon>
        <taxon>Gammaproteobacteria</taxon>
        <taxon>Chromatiales</taxon>
        <taxon>Chromatiaceae</taxon>
        <taxon>Thiocapsa</taxon>
    </lineage>
</organism>
<dbReference type="InterPro" id="IPR020845">
    <property type="entry name" value="AMP-binding_CS"/>
</dbReference>
<name>A0A495V1Y0_9GAMM</name>
<comment type="similarity">
    <text evidence="1">Belongs to the ATP-dependent AMP-binding enzyme family.</text>
</comment>
<dbReference type="InterPro" id="IPR045851">
    <property type="entry name" value="AMP-bd_C_sf"/>
</dbReference>
<dbReference type="PROSITE" id="PS00455">
    <property type="entry name" value="AMP_BINDING"/>
    <property type="match status" value="1"/>
</dbReference>
<accession>A0A495V1Y0</accession>
<dbReference type="GO" id="GO:0031956">
    <property type="term" value="F:medium-chain fatty acid-CoA ligase activity"/>
    <property type="evidence" value="ECO:0007669"/>
    <property type="project" value="TreeGrafter"/>
</dbReference>
<dbReference type="Gene3D" id="3.40.50.12780">
    <property type="entry name" value="N-terminal domain of ligase-like"/>
    <property type="match status" value="1"/>
</dbReference>
<evidence type="ECO:0000259" key="2">
    <source>
        <dbReference type="Pfam" id="PF00501"/>
    </source>
</evidence>
<keyword evidence="3" id="KW-0436">Ligase</keyword>
<dbReference type="EMBL" id="RBXL01000001">
    <property type="protein sequence ID" value="RKT43442.1"/>
    <property type="molecule type" value="Genomic_DNA"/>
</dbReference>
<evidence type="ECO:0000256" key="1">
    <source>
        <dbReference type="ARBA" id="ARBA00006432"/>
    </source>
</evidence>
<dbReference type="SUPFAM" id="SSF56801">
    <property type="entry name" value="Acetyl-CoA synthetase-like"/>
    <property type="match status" value="1"/>
</dbReference>
<comment type="caution">
    <text evidence="3">The sequence shown here is derived from an EMBL/GenBank/DDBJ whole genome shotgun (WGS) entry which is preliminary data.</text>
</comment>
<dbReference type="AlphaFoldDB" id="A0A495V1Y0"/>
<reference evidence="3 4" key="1">
    <citation type="submission" date="2018-10" db="EMBL/GenBank/DDBJ databases">
        <title>Genomic Encyclopedia of Archaeal and Bacterial Type Strains, Phase II (KMG-II): from individual species to whole genera.</title>
        <authorList>
            <person name="Goeker M."/>
        </authorList>
    </citation>
    <scope>NUCLEOTIDE SEQUENCE [LARGE SCALE GENOMIC DNA]</scope>
    <source>
        <strain evidence="3 4">DSM 235</strain>
    </source>
</reference>
<dbReference type="RefSeq" id="WP_120796014.1">
    <property type="nucleotide sequence ID" value="NZ_RBXL01000001.1"/>
</dbReference>
<evidence type="ECO:0000313" key="4">
    <source>
        <dbReference type="Proteomes" id="UP000274556"/>
    </source>
</evidence>
<feature type="domain" description="AMP-dependent synthetase/ligase" evidence="2">
    <location>
        <begin position="126"/>
        <end position="290"/>
    </location>
</feature>